<keyword evidence="7" id="KW-0067">ATP-binding</keyword>
<comment type="similarity">
    <text evidence="9">Belongs to the MntA antitoxin family.</text>
</comment>
<gene>
    <name evidence="11" type="ORF">ACFOLH_03085</name>
</gene>
<keyword evidence="5" id="KW-0479">Metal-binding</keyword>
<keyword evidence="3" id="KW-0808">Transferase</keyword>
<sequence>MEQPTAASSRLRAALASNRSEVGALLRRYGADNLRMFGSAARGDARDDSDLDLFVDLSTGSGNELLRVSGLAEELSELLGVRVDVVAGPLLRDEVSATALADAVAV</sequence>
<comment type="caution">
    <text evidence="11">The sequence shown here is derived from an EMBL/GenBank/DDBJ whole genome shotgun (WGS) entry which is preliminary data.</text>
</comment>
<dbReference type="RefSeq" id="WP_340288822.1">
    <property type="nucleotide sequence ID" value="NZ_JBBEOI010000003.1"/>
</dbReference>
<evidence type="ECO:0000256" key="1">
    <source>
        <dbReference type="ARBA" id="ARBA00001946"/>
    </source>
</evidence>
<keyword evidence="4" id="KW-0548">Nucleotidyltransferase</keyword>
<evidence type="ECO:0000256" key="8">
    <source>
        <dbReference type="ARBA" id="ARBA00022842"/>
    </source>
</evidence>
<comment type="cofactor">
    <cofactor evidence="1">
        <name>Mg(2+)</name>
        <dbReference type="ChEBI" id="CHEBI:18420"/>
    </cofactor>
</comment>
<dbReference type="PANTHER" id="PTHR33571:SF12">
    <property type="entry name" value="BSL3053 PROTEIN"/>
    <property type="match status" value="1"/>
</dbReference>
<evidence type="ECO:0000256" key="5">
    <source>
        <dbReference type="ARBA" id="ARBA00022723"/>
    </source>
</evidence>
<dbReference type="CDD" id="cd05403">
    <property type="entry name" value="NT_KNTase_like"/>
    <property type="match status" value="1"/>
</dbReference>
<reference evidence="12" key="1">
    <citation type="journal article" date="2019" name="Int. J. Syst. Evol. Microbiol.">
        <title>The Global Catalogue of Microorganisms (GCM) 10K type strain sequencing project: providing services to taxonomists for standard genome sequencing and annotation.</title>
        <authorList>
            <consortium name="The Broad Institute Genomics Platform"/>
            <consortium name="The Broad Institute Genome Sequencing Center for Infectious Disease"/>
            <person name="Wu L."/>
            <person name="Ma J."/>
        </authorList>
    </citation>
    <scope>NUCLEOTIDE SEQUENCE [LARGE SCALE GENOMIC DNA]</scope>
    <source>
        <strain evidence="12">NCAIM B.02333</strain>
    </source>
</reference>
<evidence type="ECO:0000256" key="4">
    <source>
        <dbReference type="ARBA" id="ARBA00022695"/>
    </source>
</evidence>
<evidence type="ECO:0000259" key="10">
    <source>
        <dbReference type="Pfam" id="PF01909"/>
    </source>
</evidence>
<protein>
    <submittedName>
        <fullName evidence="11">Nucleotidyltransferase family protein</fullName>
    </submittedName>
</protein>
<organism evidence="11 12">
    <name type="scientific">Aquipuribacter hungaricus</name>
    <dbReference type="NCBI Taxonomy" id="545624"/>
    <lineage>
        <taxon>Bacteria</taxon>
        <taxon>Bacillati</taxon>
        <taxon>Actinomycetota</taxon>
        <taxon>Actinomycetes</taxon>
        <taxon>Micrococcales</taxon>
        <taxon>Intrasporangiaceae</taxon>
        <taxon>Aquipuribacter</taxon>
    </lineage>
</organism>
<dbReference type="SUPFAM" id="SSF81301">
    <property type="entry name" value="Nucleotidyltransferase"/>
    <property type="match status" value="1"/>
</dbReference>
<accession>A0ABV7WE27</accession>
<dbReference type="InterPro" id="IPR043519">
    <property type="entry name" value="NT_sf"/>
</dbReference>
<feature type="domain" description="Polymerase nucleotidyl transferase" evidence="10">
    <location>
        <begin position="25"/>
        <end position="91"/>
    </location>
</feature>
<keyword evidence="12" id="KW-1185">Reference proteome</keyword>
<evidence type="ECO:0000313" key="11">
    <source>
        <dbReference type="EMBL" id="MFC3687321.1"/>
    </source>
</evidence>
<name>A0ABV7WE27_9MICO</name>
<evidence type="ECO:0000256" key="3">
    <source>
        <dbReference type="ARBA" id="ARBA00022679"/>
    </source>
</evidence>
<dbReference type="InterPro" id="IPR002934">
    <property type="entry name" value="Polymerase_NTP_transf_dom"/>
</dbReference>
<keyword evidence="6" id="KW-0547">Nucleotide-binding</keyword>
<evidence type="ECO:0000256" key="7">
    <source>
        <dbReference type="ARBA" id="ARBA00022840"/>
    </source>
</evidence>
<evidence type="ECO:0000256" key="2">
    <source>
        <dbReference type="ARBA" id="ARBA00022649"/>
    </source>
</evidence>
<evidence type="ECO:0000313" key="12">
    <source>
        <dbReference type="Proteomes" id="UP001595685"/>
    </source>
</evidence>
<proteinExistence type="inferred from homology"/>
<dbReference type="Gene3D" id="3.30.460.10">
    <property type="entry name" value="Beta Polymerase, domain 2"/>
    <property type="match status" value="1"/>
</dbReference>
<dbReference type="PANTHER" id="PTHR33571">
    <property type="entry name" value="SSL8005 PROTEIN"/>
    <property type="match status" value="1"/>
</dbReference>
<dbReference type="Pfam" id="PF01909">
    <property type="entry name" value="NTP_transf_2"/>
    <property type="match status" value="1"/>
</dbReference>
<dbReference type="InterPro" id="IPR052038">
    <property type="entry name" value="Type-VII_TA_antitoxin"/>
</dbReference>
<evidence type="ECO:0000256" key="6">
    <source>
        <dbReference type="ARBA" id="ARBA00022741"/>
    </source>
</evidence>
<keyword evidence="2" id="KW-1277">Toxin-antitoxin system</keyword>
<dbReference type="EMBL" id="JBHRWW010000001">
    <property type="protein sequence ID" value="MFC3687321.1"/>
    <property type="molecule type" value="Genomic_DNA"/>
</dbReference>
<keyword evidence="8" id="KW-0460">Magnesium</keyword>
<evidence type="ECO:0000256" key="9">
    <source>
        <dbReference type="ARBA" id="ARBA00038276"/>
    </source>
</evidence>
<dbReference type="Proteomes" id="UP001595685">
    <property type="component" value="Unassembled WGS sequence"/>
</dbReference>